<dbReference type="AlphaFoldDB" id="A0A1D6FCM4"/>
<name>A0A1D6FCM4_MAIZE</name>
<keyword evidence="1" id="KW-0575">Peroxidase</keyword>
<organism evidence="1">
    <name type="scientific">Zea mays</name>
    <name type="common">Maize</name>
    <dbReference type="NCBI Taxonomy" id="4577"/>
    <lineage>
        <taxon>Eukaryota</taxon>
        <taxon>Viridiplantae</taxon>
        <taxon>Streptophyta</taxon>
        <taxon>Embryophyta</taxon>
        <taxon>Tracheophyta</taxon>
        <taxon>Spermatophyta</taxon>
        <taxon>Magnoliopsida</taxon>
        <taxon>Liliopsida</taxon>
        <taxon>Poales</taxon>
        <taxon>Poaceae</taxon>
        <taxon>PACMAD clade</taxon>
        <taxon>Panicoideae</taxon>
        <taxon>Andropogonodae</taxon>
        <taxon>Andropogoneae</taxon>
        <taxon>Tripsacinae</taxon>
        <taxon>Zea</taxon>
    </lineage>
</organism>
<dbReference type="GO" id="GO:0004601">
    <property type="term" value="F:peroxidase activity"/>
    <property type="evidence" value="ECO:0007669"/>
    <property type="project" value="UniProtKB-KW"/>
</dbReference>
<evidence type="ECO:0000313" key="1">
    <source>
        <dbReference type="EMBL" id="AQK89780.1"/>
    </source>
</evidence>
<accession>A0A1D6FCM4</accession>
<proteinExistence type="predicted"/>
<protein>
    <submittedName>
        <fullName evidence="1">L-ascorbate peroxidase 2 cytosolic</fullName>
    </submittedName>
</protein>
<dbReference type="EMBL" id="CM000784">
    <property type="protein sequence ID" value="AQK89780.1"/>
    <property type="molecule type" value="Genomic_DNA"/>
</dbReference>
<keyword evidence="1" id="KW-0560">Oxidoreductase</keyword>
<sequence length="87" mass="10215">MAHILERDTNCCLYGLVRSFAFGFSCNVAVTYHMIMWFWDYLFLKTSLLISFILFLSACSLSFFHTVVFGWCTTSVLQQFGFWNCYC</sequence>
<reference evidence="1" key="1">
    <citation type="submission" date="2015-12" db="EMBL/GenBank/DDBJ databases">
        <title>Update maize B73 reference genome by single molecule sequencing technologies.</title>
        <authorList>
            <consortium name="Maize Genome Sequencing Project"/>
            <person name="Ware D."/>
        </authorList>
    </citation>
    <scope>NUCLEOTIDE SEQUENCE</scope>
    <source>
        <tissue evidence="1">Seedling</tissue>
    </source>
</reference>
<gene>
    <name evidence="1" type="ORF">ZEAMMB73_Zm00001d008414</name>
</gene>